<dbReference type="PANTHER" id="PTHR10655">
    <property type="entry name" value="LYSOPHOSPHOLIPASE-RELATED"/>
    <property type="match status" value="1"/>
</dbReference>
<keyword evidence="5" id="KW-1185">Reference proteome</keyword>
<dbReference type="GO" id="GO:0016787">
    <property type="term" value="F:hydrolase activity"/>
    <property type="evidence" value="ECO:0007669"/>
    <property type="project" value="UniProtKB-KW"/>
</dbReference>
<evidence type="ECO:0000313" key="4">
    <source>
        <dbReference type="EMBL" id="TCO78523.1"/>
    </source>
</evidence>
<dbReference type="Gene3D" id="3.40.50.1820">
    <property type="entry name" value="alpha/beta hydrolase"/>
    <property type="match status" value="1"/>
</dbReference>
<dbReference type="RefSeq" id="WP_117316715.1">
    <property type="nucleotide sequence ID" value="NZ_QQSW01000006.1"/>
</dbReference>
<evidence type="ECO:0000256" key="1">
    <source>
        <dbReference type="ARBA" id="ARBA00006499"/>
    </source>
</evidence>
<reference evidence="4 5" key="1">
    <citation type="submission" date="2019-03" db="EMBL/GenBank/DDBJ databases">
        <title>Genomic Encyclopedia of Type Strains, Phase IV (KMG-IV): sequencing the most valuable type-strain genomes for metagenomic binning, comparative biology and taxonomic classification.</title>
        <authorList>
            <person name="Goeker M."/>
        </authorList>
    </citation>
    <scope>NUCLEOTIDE SEQUENCE [LARGE SCALE GENOMIC DNA]</scope>
    <source>
        <strain evidence="4 5">DSM 23344</strain>
    </source>
</reference>
<dbReference type="PANTHER" id="PTHR10655:SF17">
    <property type="entry name" value="LYSOPHOSPHOLIPASE-LIKE PROTEIN 1"/>
    <property type="match status" value="1"/>
</dbReference>
<dbReference type="Pfam" id="PF02230">
    <property type="entry name" value="Abhydrolase_2"/>
    <property type="match status" value="1"/>
</dbReference>
<comment type="similarity">
    <text evidence="1">Belongs to the AB hydrolase superfamily. AB hydrolase 2 family.</text>
</comment>
<gene>
    <name evidence="4" type="ORF">EV688_101340</name>
</gene>
<dbReference type="EMBL" id="SLWX01000001">
    <property type="protein sequence ID" value="TCO78523.1"/>
    <property type="molecule type" value="Genomic_DNA"/>
</dbReference>
<dbReference type="AlphaFoldDB" id="A0A4R2KX77"/>
<dbReference type="OrthoDB" id="9801763at2"/>
<protein>
    <submittedName>
        <fullName evidence="4">Phospholipase/carboxylesterase</fullName>
    </submittedName>
</protein>
<dbReference type="InterPro" id="IPR050565">
    <property type="entry name" value="LYPA1-2/EST-like"/>
</dbReference>
<accession>A0A4R2KX77</accession>
<dbReference type="InterPro" id="IPR003140">
    <property type="entry name" value="PLipase/COase/thioEstase"/>
</dbReference>
<evidence type="ECO:0000313" key="5">
    <source>
        <dbReference type="Proteomes" id="UP000294980"/>
    </source>
</evidence>
<proteinExistence type="inferred from homology"/>
<dbReference type="InterPro" id="IPR029058">
    <property type="entry name" value="AB_hydrolase_fold"/>
</dbReference>
<feature type="domain" description="Phospholipase/carboxylesterase/thioesterase" evidence="3">
    <location>
        <begin position="6"/>
        <end position="218"/>
    </location>
</feature>
<organism evidence="4 5">
    <name type="scientific">Chromatocurvus halotolerans</name>
    <dbReference type="NCBI Taxonomy" id="1132028"/>
    <lineage>
        <taxon>Bacteria</taxon>
        <taxon>Pseudomonadati</taxon>
        <taxon>Pseudomonadota</taxon>
        <taxon>Gammaproteobacteria</taxon>
        <taxon>Cellvibrionales</taxon>
        <taxon>Halieaceae</taxon>
        <taxon>Chromatocurvus</taxon>
    </lineage>
</organism>
<dbReference type="Proteomes" id="UP000294980">
    <property type="component" value="Unassembled WGS sequence"/>
</dbReference>
<evidence type="ECO:0000256" key="2">
    <source>
        <dbReference type="ARBA" id="ARBA00022801"/>
    </source>
</evidence>
<comment type="caution">
    <text evidence="4">The sequence shown here is derived from an EMBL/GenBank/DDBJ whole genome shotgun (WGS) entry which is preliminary data.</text>
</comment>
<sequence length="224" mass="24693">MNYLPCVEIDPPHRDADASVIWLHGLGASGHDFEPIVPELRLPDSLAVRFVFPHAPQIPVTVNGGMVMPAWYDITALDLERKLDEGQLLNSAQRTVDLVEREMARGIDSTRILVAGFSQGGAVAWHAALTFAKPLAGLMALSTYFPTAHITVPSDANRDLPVHIFHGTGDQVVPEVLGQRAAQQLREWGYQPEYSNYAMGHEVCLQEVRDIAAFLSRCLDDRAD</sequence>
<name>A0A4R2KX77_9GAMM</name>
<dbReference type="SUPFAM" id="SSF53474">
    <property type="entry name" value="alpha/beta-Hydrolases"/>
    <property type="match status" value="1"/>
</dbReference>
<evidence type="ECO:0000259" key="3">
    <source>
        <dbReference type="Pfam" id="PF02230"/>
    </source>
</evidence>
<keyword evidence="2" id="KW-0378">Hydrolase</keyword>